<evidence type="ECO:0000313" key="3">
    <source>
        <dbReference type="Proteomes" id="UP000287651"/>
    </source>
</evidence>
<comment type="caution">
    <text evidence="2">The sequence shown here is derived from an EMBL/GenBank/DDBJ whole genome shotgun (WGS) entry which is preliminary data.</text>
</comment>
<name>A0A426X1J2_ENSVE</name>
<dbReference type="EMBL" id="AMZH03029225">
    <property type="protein sequence ID" value="RRT33362.1"/>
    <property type="molecule type" value="Genomic_DNA"/>
</dbReference>
<feature type="compositionally biased region" description="Basic and acidic residues" evidence="1">
    <location>
        <begin position="13"/>
        <end position="28"/>
    </location>
</feature>
<dbReference type="AlphaFoldDB" id="A0A426X1J2"/>
<reference evidence="2 3" key="1">
    <citation type="journal article" date="2014" name="Agronomy (Basel)">
        <title>A Draft Genome Sequence for Ensete ventricosum, the Drought-Tolerant Tree Against Hunger.</title>
        <authorList>
            <person name="Harrison J."/>
            <person name="Moore K.A."/>
            <person name="Paszkiewicz K."/>
            <person name="Jones T."/>
            <person name="Grant M."/>
            <person name="Ambacheew D."/>
            <person name="Muzemil S."/>
            <person name="Studholme D.J."/>
        </authorList>
    </citation>
    <scope>NUCLEOTIDE SEQUENCE [LARGE SCALE GENOMIC DNA]</scope>
</reference>
<proteinExistence type="predicted"/>
<gene>
    <name evidence="2" type="ORF">B296_00058307</name>
</gene>
<protein>
    <submittedName>
        <fullName evidence="2">Uncharacterized protein</fullName>
    </submittedName>
</protein>
<evidence type="ECO:0000313" key="2">
    <source>
        <dbReference type="EMBL" id="RRT33362.1"/>
    </source>
</evidence>
<dbReference type="Proteomes" id="UP000287651">
    <property type="component" value="Unassembled WGS sequence"/>
</dbReference>
<accession>A0A426X1J2</accession>
<feature type="region of interest" description="Disordered" evidence="1">
    <location>
        <begin position="1"/>
        <end position="78"/>
    </location>
</feature>
<organism evidence="2 3">
    <name type="scientific">Ensete ventricosum</name>
    <name type="common">Abyssinian banana</name>
    <name type="synonym">Musa ensete</name>
    <dbReference type="NCBI Taxonomy" id="4639"/>
    <lineage>
        <taxon>Eukaryota</taxon>
        <taxon>Viridiplantae</taxon>
        <taxon>Streptophyta</taxon>
        <taxon>Embryophyta</taxon>
        <taxon>Tracheophyta</taxon>
        <taxon>Spermatophyta</taxon>
        <taxon>Magnoliopsida</taxon>
        <taxon>Liliopsida</taxon>
        <taxon>Zingiberales</taxon>
        <taxon>Musaceae</taxon>
        <taxon>Ensete</taxon>
    </lineage>
</organism>
<sequence>MMQIASRNAMRTKRIEPLRSPIDGRDSSTLDDPDAWRAQNQAVNLVAPPRHCRRDLPSPSSVRTSPGPGPAGPSRMRTEGRVDLVHMWRHRTGLRYAFDVYRSLI</sequence>
<evidence type="ECO:0000256" key="1">
    <source>
        <dbReference type="SAM" id="MobiDB-lite"/>
    </source>
</evidence>